<evidence type="ECO:0000256" key="1">
    <source>
        <dbReference type="SAM" id="MobiDB-lite"/>
    </source>
</evidence>
<dbReference type="EMBL" id="JBIGHY010000001">
    <property type="protein sequence ID" value="MFG6412586.1"/>
    <property type="molecule type" value="Genomic_DNA"/>
</dbReference>
<feature type="compositionally biased region" description="Basic and acidic residues" evidence="1">
    <location>
        <begin position="79"/>
        <end position="90"/>
    </location>
</feature>
<accession>A0ABW7EGK2</accession>
<evidence type="ECO:0000313" key="2">
    <source>
        <dbReference type="EMBL" id="MFG6412586.1"/>
    </source>
</evidence>
<name>A0ABW7EGK2_9BURK</name>
<evidence type="ECO:0000313" key="3">
    <source>
        <dbReference type="Proteomes" id="UP001606300"/>
    </source>
</evidence>
<sequence>MTHPDTPKDDDLAAFLERKVSDILVAGAAAVAPIAPDDLAPDAAAQTLDDVLINGEEPTTALLEEINALESAAPLPDEELARQALEHPGADGDPSTPE</sequence>
<feature type="region of interest" description="Disordered" evidence="1">
    <location>
        <begin position="71"/>
        <end position="98"/>
    </location>
</feature>
<proteinExistence type="predicted"/>
<reference evidence="2 3" key="1">
    <citation type="submission" date="2024-09" db="EMBL/GenBank/DDBJ databases">
        <title>Novel species of the genus Pelomonas and Roseateles isolated from streams.</title>
        <authorList>
            <person name="Lu H."/>
        </authorList>
    </citation>
    <scope>NUCLEOTIDE SEQUENCE [LARGE SCALE GENOMIC DNA]</scope>
    <source>
        <strain evidence="2 3">DC23W</strain>
    </source>
</reference>
<comment type="caution">
    <text evidence="2">The sequence shown here is derived from an EMBL/GenBank/DDBJ whole genome shotgun (WGS) entry which is preliminary data.</text>
</comment>
<keyword evidence="3" id="KW-1185">Reference proteome</keyword>
<protein>
    <submittedName>
        <fullName evidence="2">Uncharacterized protein</fullName>
    </submittedName>
</protein>
<dbReference type="Proteomes" id="UP001606300">
    <property type="component" value="Unassembled WGS sequence"/>
</dbReference>
<dbReference type="RefSeq" id="WP_394468690.1">
    <property type="nucleotide sequence ID" value="NZ_JBIGHY010000001.1"/>
</dbReference>
<organism evidence="2 3">
    <name type="scientific">Pelomonas dachongensis</name>
    <dbReference type="NCBI Taxonomy" id="3299029"/>
    <lineage>
        <taxon>Bacteria</taxon>
        <taxon>Pseudomonadati</taxon>
        <taxon>Pseudomonadota</taxon>
        <taxon>Betaproteobacteria</taxon>
        <taxon>Burkholderiales</taxon>
        <taxon>Sphaerotilaceae</taxon>
        <taxon>Roseateles</taxon>
    </lineage>
</organism>
<gene>
    <name evidence="2" type="ORF">ACG02S_01600</name>
</gene>